<evidence type="ECO:0000313" key="1">
    <source>
        <dbReference type="EMBL" id="KAH3870358.1"/>
    </source>
</evidence>
<reference evidence="1" key="1">
    <citation type="journal article" date="2019" name="bioRxiv">
        <title>The Genome of the Zebra Mussel, Dreissena polymorpha: A Resource for Invasive Species Research.</title>
        <authorList>
            <person name="McCartney M.A."/>
            <person name="Auch B."/>
            <person name="Kono T."/>
            <person name="Mallez S."/>
            <person name="Zhang Y."/>
            <person name="Obille A."/>
            <person name="Becker A."/>
            <person name="Abrahante J.E."/>
            <person name="Garbe J."/>
            <person name="Badalamenti J.P."/>
            <person name="Herman A."/>
            <person name="Mangelson H."/>
            <person name="Liachko I."/>
            <person name="Sullivan S."/>
            <person name="Sone E.D."/>
            <person name="Koren S."/>
            <person name="Silverstein K.A.T."/>
            <person name="Beckman K.B."/>
            <person name="Gohl D.M."/>
        </authorList>
    </citation>
    <scope>NUCLEOTIDE SEQUENCE</scope>
    <source>
        <strain evidence="1">Duluth1</strain>
        <tissue evidence="1">Whole animal</tissue>
    </source>
</reference>
<accession>A0A9D4RJY5</accession>
<reference evidence="1" key="2">
    <citation type="submission" date="2020-11" db="EMBL/GenBank/DDBJ databases">
        <authorList>
            <person name="McCartney M.A."/>
            <person name="Auch B."/>
            <person name="Kono T."/>
            <person name="Mallez S."/>
            <person name="Becker A."/>
            <person name="Gohl D.M."/>
            <person name="Silverstein K.A.T."/>
            <person name="Koren S."/>
            <person name="Bechman K.B."/>
            <person name="Herman A."/>
            <person name="Abrahante J.E."/>
            <person name="Garbe J."/>
        </authorList>
    </citation>
    <scope>NUCLEOTIDE SEQUENCE</scope>
    <source>
        <strain evidence="1">Duluth1</strain>
        <tissue evidence="1">Whole animal</tissue>
    </source>
</reference>
<gene>
    <name evidence="1" type="ORF">DPMN_033540</name>
</gene>
<protein>
    <submittedName>
        <fullName evidence="1">Uncharacterized protein</fullName>
    </submittedName>
</protein>
<dbReference type="AlphaFoldDB" id="A0A9D4RJY5"/>
<name>A0A9D4RJY5_DREPO</name>
<dbReference type="Proteomes" id="UP000828390">
    <property type="component" value="Unassembled WGS sequence"/>
</dbReference>
<evidence type="ECO:0000313" key="2">
    <source>
        <dbReference type="Proteomes" id="UP000828390"/>
    </source>
</evidence>
<organism evidence="1 2">
    <name type="scientific">Dreissena polymorpha</name>
    <name type="common">Zebra mussel</name>
    <name type="synonym">Mytilus polymorpha</name>
    <dbReference type="NCBI Taxonomy" id="45954"/>
    <lineage>
        <taxon>Eukaryota</taxon>
        <taxon>Metazoa</taxon>
        <taxon>Spiralia</taxon>
        <taxon>Lophotrochozoa</taxon>
        <taxon>Mollusca</taxon>
        <taxon>Bivalvia</taxon>
        <taxon>Autobranchia</taxon>
        <taxon>Heteroconchia</taxon>
        <taxon>Euheterodonta</taxon>
        <taxon>Imparidentia</taxon>
        <taxon>Neoheterodontei</taxon>
        <taxon>Myida</taxon>
        <taxon>Dreissenoidea</taxon>
        <taxon>Dreissenidae</taxon>
        <taxon>Dreissena</taxon>
    </lineage>
</organism>
<dbReference type="EMBL" id="JAIWYP010000002">
    <property type="protein sequence ID" value="KAH3870358.1"/>
    <property type="molecule type" value="Genomic_DNA"/>
</dbReference>
<comment type="caution">
    <text evidence="1">The sequence shown here is derived from an EMBL/GenBank/DDBJ whole genome shotgun (WGS) entry which is preliminary data.</text>
</comment>
<sequence>MKMNKVLQRFMEDLDVDNENACVGGQALGMCLELVAPEYGNKSWNRSMELLFFLEERNQWCCLPTNTSGMGVSLNSSRLDIPLRPFNRVPEPEHSLDNRLFVHVIEVMAFLSLPVVLDLFTCLFS</sequence>
<keyword evidence="2" id="KW-1185">Reference proteome</keyword>
<proteinExistence type="predicted"/>